<dbReference type="InterPro" id="IPR001647">
    <property type="entry name" value="HTH_TetR"/>
</dbReference>
<dbReference type="Pfam" id="PF00440">
    <property type="entry name" value="TetR_N"/>
    <property type="match status" value="1"/>
</dbReference>
<organism evidence="6 7">
    <name type="scientific">Kocuria marina</name>
    <dbReference type="NCBI Taxonomy" id="223184"/>
    <lineage>
        <taxon>Bacteria</taxon>
        <taxon>Bacillati</taxon>
        <taxon>Actinomycetota</taxon>
        <taxon>Actinomycetes</taxon>
        <taxon>Micrococcales</taxon>
        <taxon>Micrococcaceae</taxon>
        <taxon>Kocuria</taxon>
    </lineage>
</organism>
<evidence type="ECO:0000256" key="1">
    <source>
        <dbReference type="ARBA" id="ARBA00023015"/>
    </source>
</evidence>
<feature type="DNA-binding region" description="H-T-H motif" evidence="4">
    <location>
        <begin position="37"/>
        <end position="56"/>
    </location>
</feature>
<evidence type="ECO:0000259" key="5">
    <source>
        <dbReference type="PROSITE" id="PS50977"/>
    </source>
</evidence>
<dbReference type="InterPro" id="IPR009057">
    <property type="entry name" value="Homeodomain-like_sf"/>
</dbReference>
<dbReference type="SUPFAM" id="SSF46689">
    <property type="entry name" value="Homeodomain-like"/>
    <property type="match status" value="1"/>
</dbReference>
<dbReference type="STRING" id="223184.AS25_07415"/>
<dbReference type="PRINTS" id="PR00455">
    <property type="entry name" value="HTHTETR"/>
</dbReference>
<keyword evidence="3" id="KW-0804">Transcription</keyword>
<dbReference type="EMBL" id="JROM01000022">
    <property type="protein sequence ID" value="KHE74215.1"/>
    <property type="molecule type" value="Genomic_DNA"/>
</dbReference>
<comment type="caution">
    <text evidence="6">The sequence shown here is derived from an EMBL/GenBank/DDBJ whole genome shotgun (WGS) entry which is preliminary data.</text>
</comment>
<proteinExistence type="predicted"/>
<evidence type="ECO:0000256" key="2">
    <source>
        <dbReference type="ARBA" id="ARBA00023125"/>
    </source>
</evidence>
<dbReference type="PROSITE" id="PS01081">
    <property type="entry name" value="HTH_TETR_1"/>
    <property type="match status" value="1"/>
</dbReference>
<dbReference type="PROSITE" id="PS50977">
    <property type="entry name" value="HTH_TETR_2"/>
    <property type="match status" value="1"/>
</dbReference>
<accession>A0A0B0DBQ7</accession>
<protein>
    <submittedName>
        <fullName evidence="6">TetR family transcriptional regulator</fullName>
    </submittedName>
</protein>
<dbReference type="GO" id="GO:0000976">
    <property type="term" value="F:transcription cis-regulatory region binding"/>
    <property type="evidence" value="ECO:0007669"/>
    <property type="project" value="TreeGrafter"/>
</dbReference>
<name>A0A0B0DBQ7_9MICC</name>
<evidence type="ECO:0000313" key="6">
    <source>
        <dbReference type="EMBL" id="KHE74215.1"/>
    </source>
</evidence>
<gene>
    <name evidence="6" type="ORF">AS25_07415</name>
</gene>
<dbReference type="PANTHER" id="PTHR30055:SF234">
    <property type="entry name" value="HTH-TYPE TRANSCRIPTIONAL REGULATOR BETI"/>
    <property type="match status" value="1"/>
</dbReference>
<keyword evidence="1" id="KW-0805">Transcription regulation</keyword>
<reference evidence="6 7" key="1">
    <citation type="submission" date="2014-09" db="EMBL/GenBank/DDBJ databases">
        <title>High-quality draft genome sequence of Kocuria marina SO9-6, an actinobacterium isolated from a copper mine.</title>
        <authorList>
            <person name="Castro D.B."/>
            <person name="Pereira L.B."/>
            <person name="Silva M.V."/>
            <person name="Silva B.P."/>
            <person name="Zanardi B.R."/>
            <person name="Carlos C."/>
            <person name="Belgini D.R."/>
            <person name="Limache E.G."/>
            <person name="Lacerda G.V."/>
            <person name="Nery M.B."/>
            <person name="Gomes M.B."/>
            <person name="Souza S."/>
            <person name="Silva T.M."/>
            <person name="Rodrigues V.D."/>
            <person name="Paulino L.C."/>
            <person name="Vicentini R."/>
            <person name="Ferraz L.F."/>
            <person name="Ottoboni L.M."/>
        </authorList>
    </citation>
    <scope>NUCLEOTIDE SEQUENCE [LARGE SCALE GENOMIC DNA]</scope>
    <source>
        <strain evidence="6 7">SO9-6</strain>
    </source>
</reference>
<dbReference type="InterPro" id="IPR036271">
    <property type="entry name" value="Tet_transcr_reg_TetR-rel_C_sf"/>
</dbReference>
<evidence type="ECO:0000256" key="4">
    <source>
        <dbReference type="PROSITE-ProRule" id="PRU00335"/>
    </source>
</evidence>
<evidence type="ECO:0000313" key="7">
    <source>
        <dbReference type="Proteomes" id="UP000030664"/>
    </source>
</evidence>
<sequence length="221" mass="24421">MPRITASSNAAQRERTQRAVLDAFGDLLYSNGLTDLTMTQVAKTAGVGRTAVYNYFADMGELLVAYALDKTERFVSDLHRELAAVENPVDQLGVYVRFQIEDLSRRHLPPGQAMRTVLSPEDFAKLGEHVQQLQSLLASILQRAMDEGYLPEGDTDELSDLVHGSLTSTADRSKSVQSERAQRERTLATVRFIQRGLGAQFDADFRPVRLPSQPPALSAVS</sequence>
<evidence type="ECO:0000256" key="3">
    <source>
        <dbReference type="ARBA" id="ARBA00023163"/>
    </source>
</evidence>
<dbReference type="Gene3D" id="1.10.357.10">
    <property type="entry name" value="Tetracycline Repressor, domain 2"/>
    <property type="match status" value="1"/>
</dbReference>
<feature type="domain" description="HTH tetR-type" evidence="5">
    <location>
        <begin position="14"/>
        <end position="74"/>
    </location>
</feature>
<dbReference type="GO" id="GO:0003700">
    <property type="term" value="F:DNA-binding transcription factor activity"/>
    <property type="evidence" value="ECO:0007669"/>
    <property type="project" value="TreeGrafter"/>
</dbReference>
<dbReference type="RefSeq" id="WP_035963983.1">
    <property type="nucleotide sequence ID" value="NZ_JAQDQD010000015.1"/>
</dbReference>
<dbReference type="InterPro" id="IPR023772">
    <property type="entry name" value="DNA-bd_HTH_TetR-type_CS"/>
</dbReference>
<dbReference type="PANTHER" id="PTHR30055">
    <property type="entry name" value="HTH-TYPE TRANSCRIPTIONAL REGULATOR RUTR"/>
    <property type="match status" value="1"/>
</dbReference>
<dbReference type="InterPro" id="IPR050109">
    <property type="entry name" value="HTH-type_TetR-like_transc_reg"/>
</dbReference>
<dbReference type="SUPFAM" id="SSF48498">
    <property type="entry name" value="Tetracyclin repressor-like, C-terminal domain"/>
    <property type="match status" value="1"/>
</dbReference>
<keyword evidence="2 4" id="KW-0238">DNA-binding</keyword>
<dbReference type="eggNOG" id="COG1309">
    <property type="taxonomic scope" value="Bacteria"/>
</dbReference>
<dbReference type="Proteomes" id="UP000030664">
    <property type="component" value="Unassembled WGS sequence"/>
</dbReference>
<dbReference type="AlphaFoldDB" id="A0A0B0DBQ7"/>